<accession>A0A172UTU2</accession>
<evidence type="ECO:0008006" key="3">
    <source>
        <dbReference type="Google" id="ProtNLM"/>
    </source>
</evidence>
<dbReference type="KEGG" id="madi:A7U43_27255"/>
<evidence type="ECO:0000313" key="1">
    <source>
        <dbReference type="EMBL" id="ANE82466.1"/>
    </source>
</evidence>
<proteinExistence type="predicted"/>
<dbReference type="EMBL" id="CP015596">
    <property type="protein sequence ID" value="ANE82466.1"/>
    <property type="molecule type" value="Genomic_DNA"/>
</dbReference>
<sequence length="207" mass="22079">MPLASPAAHAVPQFPLAPACSSYSYNSPAIEFAQDNNVTVVVDKSGDFFSGNAGYRQNGSGVWTNGTANGRISGRNITIDFTWSNGLTTRWDGFIDDDLTARGTAKNSEGAFNKWYSKAKFVCVPAAEPPVQSPEPEKAPAPPDELTATVNADTRLYDKSNDDGDAVVIGELTEGQVVKVQSACSPNAWCFLVEPKGAAWGRDLTNN</sequence>
<gene>
    <name evidence="1" type="ORF">A7U43_27255</name>
</gene>
<reference evidence="1 2" key="1">
    <citation type="submission" date="2016-05" db="EMBL/GenBank/DDBJ databases">
        <title>Complete genome sequence of a phthalic acid esters degrading Mycobacterium sp. YC-RL4.</title>
        <authorList>
            <person name="Ren L."/>
            <person name="Fan S."/>
            <person name="Ruth N."/>
            <person name="Jia Y."/>
            <person name="Wang J."/>
            <person name="Qiao C."/>
        </authorList>
    </citation>
    <scope>NUCLEOTIDE SEQUENCE [LARGE SCALE GENOMIC DNA]</scope>
    <source>
        <strain evidence="1 2">YC-RL4</strain>
    </source>
</reference>
<dbReference type="STRING" id="1682113.A7U43_27255"/>
<evidence type="ECO:0000313" key="2">
    <source>
        <dbReference type="Proteomes" id="UP000077143"/>
    </source>
</evidence>
<keyword evidence="2" id="KW-1185">Reference proteome</keyword>
<protein>
    <recommendedName>
        <fullName evidence="3">SH3b domain-containing protein</fullName>
    </recommendedName>
</protein>
<dbReference type="Proteomes" id="UP000077143">
    <property type="component" value="Chromosome"/>
</dbReference>
<dbReference type="AlphaFoldDB" id="A0A172UTU2"/>
<name>A0A172UTU2_9MYCO</name>
<organism evidence="1 2">
    <name type="scientific">Mycobacterium adipatum</name>
    <dbReference type="NCBI Taxonomy" id="1682113"/>
    <lineage>
        <taxon>Bacteria</taxon>
        <taxon>Bacillati</taxon>
        <taxon>Actinomycetota</taxon>
        <taxon>Actinomycetes</taxon>
        <taxon>Mycobacteriales</taxon>
        <taxon>Mycobacteriaceae</taxon>
        <taxon>Mycobacterium</taxon>
    </lineage>
</organism>